<evidence type="ECO:0000313" key="1">
    <source>
        <dbReference type="EMBL" id="MCE3215589.1"/>
    </source>
</evidence>
<dbReference type="EMBL" id="JACEIK010011295">
    <property type="protein sequence ID" value="MCE3215589.1"/>
    <property type="molecule type" value="Genomic_DNA"/>
</dbReference>
<evidence type="ECO:0000313" key="2">
    <source>
        <dbReference type="Proteomes" id="UP000823775"/>
    </source>
</evidence>
<reference evidence="1 2" key="1">
    <citation type="journal article" date="2021" name="BMC Genomics">
        <title>Datura genome reveals duplications of psychoactive alkaloid biosynthetic genes and high mutation rate following tissue culture.</title>
        <authorList>
            <person name="Rajewski A."/>
            <person name="Carter-House D."/>
            <person name="Stajich J."/>
            <person name="Litt A."/>
        </authorList>
    </citation>
    <scope>NUCLEOTIDE SEQUENCE [LARGE SCALE GENOMIC DNA]</scope>
    <source>
        <strain evidence="1">AR-01</strain>
    </source>
</reference>
<name>A0ABS8WVG1_DATST</name>
<protein>
    <submittedName>
        <fullName evidence="1">Uncharacterized protein</fullName>
    </submittedName>
</protein>
<sequence length="117" mass="13464">MEEGMVSVGRRERSGKWRRRVKGFAAAEGTFIYPWWPDSWRWQREEQGEEDGVVAFVVLLPIMAGKKWWKQRCCSLFCRIGAVGYFRVRREGKAEGGRAAWFAGEDEGEKRGRGCSG</sequence>
<keyword evidence="2" id="KW-1185">Reference proteome</keyword>
<organism evidence="1 2">
    <name type="scientific">Datura stramonium</name>
    <name type="common">Jimsonweed</name>
    <name type="synonym">Common thornapple</name>
    <dbReference type="NCBI Taxonomy" id="4076"/>
    <lineage>
        <taxon>Eukaryota</taxon>
        <taxon>Viridiplantae</taxon>
        <taxon>Streptophyta</taxon>
        <taxon>Embryophyta</taxon>
        <taxon>Tracheophyta</taxon>
        <taxon>Spermatophyta</taxon>
        <taxon>Magnoliopsida</taxon>
        <taxon>eudicotyledons</taxon>
        <taxon>Gunneridae</taxon>
        <taxon>Pentapetalae</taxon>
        <taxon>asterids</taxon>
        <taxon>lamiids</taxon>
        <taxon>Solanales</taxon>
        <taxon>Solanaceae</taxon>
        <taxon>Solanoideae</taxon>
        <taxon>Datureae</taxon>
        <taxon>Datura</taxon>
    </lineage>
</organism>
<accession>A0ABS8WVG1</accession>
<comment type="caution">
    <text evidence="1">The sequence shown here is derived from an EMBL/GenBank/DDBJ whole genome shotgun (WGS) entry which is preliminary data.</text>
</comment>
<dbReference type="Proteomes" id="UP000823775">
    <property type="component" value="Unassembled WGS sequence"/>
</dbReference>
<gene>
    <name evidence="1" type="ORF">HAX54_002880</name>
</gene>
<proteinExistence type="predicted"/>